<feature type="transmembrane region" description="Helical" evidence="5">
    <location>
        <begin position="107"/>
        <end position="129"/>
    </location>
</feature>
<keyword evidence="4" id="KW-0175">Coiled coil</keyword>
<dbReference type="CDD" id="cd18116">
    <property type="entry name" value="ATP-synt_F1_alpha_N"/>
    <property type="match status" value="1"/>
</dbReference>
<evidence type="ECO:0000313" key="8">
    <source>
        <dbReference type="Proteomes" id="UP000594638"/>
    </source>
</evidence>
<dbReference type="GO" id="GO:1902600">
    <property type="term" value="P:proton transmembrane transport"/>
    <property type="evidence" value="ECO:0007669"/>
    <property type="project" value="UniProtKB-KW"/>
</dbReference>
<dbReference type="SUPFAM" id="SSF50615">
    <property type="entry name" value="N-terminal domain of alpha and beta subunits of F1 ATP synthase"/>
    <property type="match status" value="1"/>
</dbReference>
<name>A0A8S0RH54_OLEEU</name>
<feature type="domain" description="ATPase F1/V1/A1 complex alpha/beta subunit N-terminal" evidence="6">
    <location>
        <begin position="1"/>
        <end position="45"/>
    </location>
</feature>
<keyword evidence="5" id="KW-1133">Transmembrane helix</keyword>
<dbReference type="AlphaFoldDB" id="A0A8S0RH54"/>
<keyword evidence="5" id="KW-0812">Transmembrane</keyword>
<dbReference type="InterPro" id="IPR036121">
    <property type="entry name" value="ATPase_F1/V1/A1_a/bsu_N_sf"/>
</dbReference>
<comment type="caution">
    <text evidence="7">The sequence shown here is derived from an EMBL/GenBank/DDBJ whole genome shotgun (WGS) entry which is preliminary data.</text>
</comment>
<feature type="transmembrane region" description="Helical" evidence="5">
    <location>
        <begin position="81"/>
        <end position="101"/>
    </location>
</feature>
<keyword evidence="2" id="KW-0813">Transport</keyword>
<keyword evidence="3" id="KW-0375">Hydrogen ion transport</keyword>
<keyword evidence="8" id="KW-1185">Reference proteome</keyword>
<reference evidence="7 8" key="1">
    <citation type="submission" date="2019-12" db="EMBL/GenBank/DDBJ databases">
        <authorList>
            <person name="Alioto T."/>
            <person name="Alioto T."/>
            <person name="Gomez Garrido J."/>
        </authorList>
    </citation>
    <scope>NUCLEOTIDE SEQUENCE [LARGE SCALE GENOMIC DNA]</scope>
</reference>
<dbReference type="InterPro" id="IPR023366">
    <property type="entry name" value="ATP_synth_asu-like_sf"/>
</dbReference>
<comment type="similarity">
    <text evidence="1">Belongs to the ATPase alpha/beta chains family.</text>
</comment>
<dbReference type="Proteomes" id="UP000594638">
    <property type="component" value="Unassembled WGS sequence"/>
</dbReference>
<evidence type="ECO:0000256" key="4">
    <source>
        <dbReference type="SAM" id="Coils"/>
    </source>
</evidence>
<evidence type="ECO:0000256" key="1">
    <source>
        <dbReference type="ARBA" id="ARBA00008936"/>
    </source>
</evidence>
<evidence type="ECO:0000256" key="5">
    <source>
        <dbReference type="SAM" id="Phobius"/>
    </source>
</evidence>
<dbReference type="GO" id="GO:0046034">
    <property type="term" value="P:ATP metabolic process"/>
    <property type="evidence" value="ECO:0007669"/>
    <property type="project" value="InterPro"/>
</dbReference>
<dbReference type="Pfam" id="PF02874">
    <property type="entry name" value="ATP-synt_ab_N"/>
    <property type="match status" value="1"/>
</dbReference>
<sequence>MAGELVEFEEGTIGIALNLESNNVGVVLMGDDLMIQEGSSVKVTGRIAKIPVSEAYLGRVINALAKPIDGRVVGLATKPLSLVKVSCVFGAWSISIVIQTWTELLRAAIHLHIIIFWKLAIWTIFIFTLPMRAITALQRERQLELQLHGVRTELESVLWDRKELEEQLHMAIRKHKMMQMMLEELEGEHDEAIVRIQLLEGEVQDLKDENQRLKEVRGKTLWSCRDKCDTGSSHDTKDTNKLGMSGYNRNIDRVMVHEDIWEETRDIVKEGLKSYGPHIIAQDLNSSNILARRRELALSRSLFSAILSLVVGMIVWEAEDPCVPLVIALFTVVTMSLMSVIQFFATINNKPASDAVALLSFNWFILGTLAYPSLPRAARVLAPLASSVVERTLVWLSLL</sequence>
<evidence type="ECO:0000256" key="3">
    <source>
        <dbReference type="ARBA" id="ARBA00022781"/>
    </source>
</evidence>
<organism evidence="7 8">
    <name type="scientific">Olea europaea subsp. europaea</name>
    <dbReference type="NCBI Taxonomy" id="158383"/>
    <lineage>
        <taxon>Eukaryota</taxon>
        <taxon>Viridiplantae</taxon>
        <taxon>Streptophyta</taxon>
        <taxon>Embryophyta</taxon>
        <taxon>Tracheophyta</taxon>
        <taxon>Spermatophyta</taxon>
        <taxon>Magnoliopsida</taxon>
        <taxon>eudicotyledons</taxon>
        <taxon>Gunneridae</taxon>
        <taxon>Pentapetalae</taxon>
        <taxon>asterids</taxon>
        <taxon>lamiids</taxon>
        <taxon>Lamiales</taxon>
        <taxon>Oleaceae</taxon>
        <taxon>Oleeae</taxon>
        <taxon>Olea</taxon>
    </lineage>
</organism>
<gene>
    <name evidence="7" type="ORF">OLEA9_A118458</name>
</gene>
<evidence type="ECO:0000256" key="2">
    <source>
        <dbReference type="ARBA" id="ARBA00022448"/>
    </source>
</evidence>
<dbReference type="EMBL" id="CACTIH010003621">
    <property type="protein sequence ID" value="CAA2978634.1"/>
    <property type="molecule type" value="Genomic_DNA"/>
</dbReference>
<dbReference type="GO" id="GO:0005524">
    <property type="term" value="F:ATP binding"/>
    <property type="evidence" value="ECO:0007669"/>
    <property type="project" value="UniProtKB-KW"/>
</dbReference>
<feature type="transmembrane region" description="Helical" evidence="5">
    <location>
        <begin position="297"/>
        <end position="316"/>
    </location>
</feature>
<feature type="transmembrane region" description="Helical" evidence="5">
    <location>
        <begin position="322"/>
        <end position="344"/>
    </location>
</feature>
<dbReference type="PANTHER" id="PTHR36073">
    <property type="match status" value="1"/>
</dbReference>
<proteinExistence type="inferred from homology"/>
<keyword evidence="3" id="KW-0406">Ion transport</keyword>
<dbReference type="OrthoDB" id="1937632at2759"/>
<evidence type="ECO:0000259" key="6">
    <source>
        <dbReference type="Pfam" id="PF02874"/>
    </source>
</evidence>
<accession>A0A8S0RH54</accession>
<dbReference type="InterPro" id="IPR004100">
    <property type="entry name" value="ATPase_F1/V1/A1_a/bsu_N"/>
</dbReference>
<protein>
    <submittedName>
        <fullName evidence="7">Uncharacterized protein LOC111404281</fullName>
    </submittedName>
</protein>
<dbReference type="Gene3D" id="2.40.30.20">
    <property type="match status" value="1"/>
</dbReference>
<feature type="transmembrane region" description="Helical" evidence="5">
    <location>
        <begin position="356"/>
        <end position="374"/>
    </location>
</feature>
<keyword evidence="5" id="KW-0472">Membrane</keyword>
<evidence type="ECO:0000313" key="7">
    <source>
        <dbReference type="EMBL" id="CAA2978634.1"/>
    </source>
</evidence>
<dbReference type="Gramene" id="OE9A118458T1">
    <property type="protein sequence ID" value="OE9A118458C1"/>
    <property type="gene ID" value="OE9A118458"/>
</dbReference>
<dbReference type="PANTHER" id="PTHR36073:SF1">
    <property type="entry name" value="OS01G0962100 PROTEIN"/>
    <property type="match status" value="1"/>
</dbReference>
<feature type="coiled-coil region" evidence="4">
    <location>
        <begin position="182"/>
        <end position="219"/>
    </location>
</feature>